<evidence type="ECO:0000256" key="5">
    <source>
        <dbReference type="SAM" id="SignalP"/>
    </source>
</evidence>
<name>A0AAU3H146_9ACTN</name>
<feature type="compositionally biased region" description="Low complexity" evidence="4">
    <location>
        <begin position="31"/>
        <end position="47"/>
    </location>
</feature>
<dbReference type="EMBL" id="CP109535">
    <property type="protein sequence ID" value="WTY97749.1"/>
    <property type="molecule type" value="Genomic_DNA"/>
</dbReference>
<reference evidence="6" key="1">
    <citation type="submission" date="2022-10" db="EMBL/GenBank/DDBJ databases">
        <title>The complete genomes of actinobacterial strains from the NBC collection.</title>
        <authorList>
            <person name="Joergensen T.S."/>
            <person name="Alvarez Arevalo M."/>
            <person name="Sterndorff E.B."/>
            <person name="Faurdal D."/>
            <person name="Vuksanovic O."/>
            <person name="Mourched A.-S."/>
            <person name="Charusanti P."/>
            <person name="Shaw S."/>
            <person name="Blin K."/>
            <person name="Weber T."/>
        </authorList>
    </citation>
    <scope>NUCLEOTIDE SEQUENCE</scope>
    <source>
        <strain evidence="6">NBC_01401</strain>
    </source>
</reference>
<proteinExistence type="predicted"/>
<dbReference type="PANTHER" id="PTHR11010:SF38">
    <property type="entry name" value="LYSOSOMAL PRO-X CARBOXYPEPTIDASE"/>
    <property type="match status" value="1"/>
</dbReference>
<dbReference type="PANTHER" id="PTHR11010">
    <property type="entry name" value="PROTEASE S28 PRO-X CARBOXYPEPTIDASE-RELATED"/>
    <property type="match status" value="1"/>
</dbReference>
<dbReference type="GO" id="GO:0008239">
    <property type="term" value="F:dipeptidyl-peptidase activity"/>
    <property type="evidence" value="ECO:0007669"/>
    <property type="project" value="TreeGrafter"/>
</dbReference>
<evidence type="ECO:0000256" key="3">
    <source>
        <dbReference type="ARBA" id="ARBA00022801"/>
    </source>
</evidence>
<dbReference type="InterPro" id="IPR008761">
    <property type="entry name" value="Peptidase_S37"/>
</dbReference>
<feature type="region of interest" description="Disordered" evidence="4">
    <location>
        <begin position="31"/>
        <end position="51"/>
    </location>
</feature>
<dbReference type="Gene3D" id="3.40.50.1820">
    <property type="entry name" value="alpha/beta hydrolase"/>
    <property type="match status" value="1"/>
</dbReference>
<sequence length="507" mass="56296">MRKALRGVLSLAVLIGTVSATGASAGAATAAEPAAQQSSGHTSSSESSSEDIKDRILAIPGMSLIEEKPSPSSQLRSSRGDPTPGYRFFVLEYTQPIDHKHPSKGTFQQRITLLHKDTTRPTVFFTGGYNVSTTPSRSEPTQIIDGNQVSLEYRYFTPSRPEPADWSKLDIWQAASDQHRVFKALKKIYSKNWLTTGGSKGGMTATYFERFYPKDMDGVVAYVAPNDVNDKEDSAYDRFFERVGTKECRDRLNGVQREALVRREPLEKKYEEYAAENGLTFDTVGTLDKAFEATVMDYVWAYWQYSLLADCDTIPADAPNATDQEIWDSIDGISGFSAYADEDLAAYTPYYYQAGTQLGSPDIKQPWLGNLSRYGYQPPRTFVPDSIPMKFQPSVMRDVDSWVRNNARHMLYVYGENDPWGAEPFHLGKGARDSYVYTVPGGNHGSKVEGLVDDEKATATAAILRWAGVAPASVEADPAKAKPLAKFDARLDVRDAELQRDRGTLRP</sequence>
<evidence type="ECO:0000256" key="4">
    <source>
        <dbReference type="SAM" id="MobiDB-lite"/>
    </source>
</evidence>
<evidence type="ECO:0000313" key="6">
    <source>
        <dbReference type="EMBL" id="WTY97749.1"/>
    </source>
</evidence>
<dbReference type="SUPFAM" id="SSF53474">
    <property type="entry name" value="alpha/beta-Hydrolases"/>
    <property type="match status" value="1"/>
</dbReference>
<dbReference type="InterPro" id="IPR029058">
    <property type="entry name" value="AB_hydrolase_fold"/>
</dbReference>
<dbReference type="Pfam" id="PF05576">
    <property type="entry name" value="Peptidase_S37"/>
    <property type="match status" value="1"/>
</dbReference>
<evidence type="ECO:0000256" key="2">
    <source>
        <dbReference type="ARBA" id="ARBA00022729"/>
    </source>
</evidence>
<keyword evidence="6" id="KW-0031">Aminopeptidase</keyword>
<evidence type="ECO:0000256" key="1">
    <source>
        <dbReference type="ARBA" id="ARBA00022670"/>
    </source>
</evidence>
<organism evidence="6">
    <name type="scientific">Streptomyces sp. NBC_01401</name>
    <dbReference type="NCBI Taxonomy" id="2903854"/>
    <lineage>
        <taxon>Bacteria</taxon>
        <taxon>Bacillati</taxon>
        <taxon>Actinomycetota</taxon>
        <taxon>Actinomycetes</taxon>
        <taxon>Kitasatosporales</taxon>
        <taxon>Streptomycetaceae</taxon>
        <taxon>Streptomyces</taxon>
    </lineage>
</organism>
<feature type="signal peptide" evidence="5">
    <location>
        <begin position="1"/>
        <end position="20"/>
    </location>
</feature>
<gene>
    <name evidence="6" type="ORF">OG626_24115</name>
</gene>
<keyword evidence="3" id="KW-0378">Hydrolase</keyword>
<dbReference type="GO" id="GO:0004177">
    <property type="term" value="F:aminopeptidase activity"/>
    <property type="evidence" value="ECO:0007669"/>
    <property type="project" value="UniProtKB-KW"/>
</dbReference>
<accession>A0AAU3H146</accession>
<dbReference type="AlphaFoldDB" id="A0AAU3H146"/>
<keyword evidence="1" id="KW-0645">Protease</keyword>
<dbReference type="GO" id="GO:0006508">
    <property type="term" value="P:proteolysis"/>
    <property type="evidence" value="ECO:0007669"/>
    <property type="project" value="UniProtKB-KW"/>
</dbReference>
<feature type="chain" id="PRO_5043872393" evidence="5">
    <location>
        <begin position="21"/>
        <end position="507"/>
    </location>
</feature>
<protein>
    <submittedName>
        <fullName evidence="6">Aminopeptidase</fullName>
    </submittedName>
</protein>
<keyword evidence="2 5" id="KW-0732">Signal</keyword>